<evidence type="ECO:0000256" key="1">
    <source>
        <dbReference type="SAM" id="SignalP"/>
    </source>
</evidence>
<protein>
    <recommendedName>
        <fullName evidence="4">Prolyl 4-hydroxylase alpha-subunit N-terminal domain-containing protein</fullName>
    </recommendedName>
</protein>
<dbReference type="EnsemblMetazoa" id="tetur02g14420.1">
    <property type="protein sequence ID" value="tetur02g14420.1"/>
    <property type="gene ID" value="tetur02g14420"/>
</dbReference>
<evidence type="ECO:0000313" key="3">
    <source>
        <dbReference type="Proteomes" id="UP000015104"/>
    </source>
</evidence>
<feature type="signal peptide" evidence="1">
    <location>
        <begin position="1"/>
        <end position="19"/>
    </location>
</feature>
<evidence type="ECO:0008006" key="4">
    <source>
        <dbReference type="Google" id="ProtNLM"/>
    </source>
</evidence>
<accession>T1JY56</accession>
<reference evidence="3" key="1">
    <citation type="submission" date="2011-08" db="EMBL/GenBank/DDBJ databases">
        <authorList>
            <person name="Rombauts S."/>
        </authorList>
    </citation>
    <scope>NUCLEOTIDE SEQUENCE</scope>
    <source>
        <strain evidence="3">London</strain>
    </source>
</reference>
<keyword evidence="1" id="KW-0732">Signal</keyword>
<reference evidence="2" key="2">
    <citation type="submission" date="2015-06" db="UniProtKB">
        <authorList>
            <consortium name="EnsemblMetazoa"/>
        </authorList>
    </citation>
    <scope>IDENTIFICATION</scope>
</reference>
<dbReference type="EMBL" id="CAEY01000844">
    <property type="status" value="NOT_ANNOTATED_CDS"/>
    <property type="molecule type" value="Genomic_DNA"/>
</dbReference>
<name>T1JY56_TETUR</name>
<proteinExistence type="predicted"/>
<sequence>MKTMIGLIFLLAAINVSLCSTLRESEFIKGLYSHENIPQLLISSLVNRRIDQVRTLYGGESIGKDAKIFLNTTDQSLQLLLQSMDSNINDTQIVLENYSHIVDIIKDVCHIMQVPNLDYVSVNSGSSFAEEELQHLMDAYIGDIEMVRVCEESLGRSDRVDMNIVDRLKSLSNEIRNLKFYRDDKYNTEYYNTAKKTIEKFF</sequence>
<dbReference type="AlphaFoldDB" id="T1JY56"/>
<keyword evidence="3" id="KW-1185">Reference proteome</keyword>
<dbReference type="Proteomes" id="UP000015104">
    <property type="component" value="Unassembled WGS sequence"/>
</dbReference>
<dbReference type="HOGENOM" id="CLU_117352_0_0_1"/>
<feature type="chain" id="PRO_5004580101" description="Prolyl 4-hydroxylase alpha-subunit N-terminal domain-containing protein" evidence="1">
    <location>
        <begin position="20"/>
        <end position="202"/>
    </location>
</feature>
<evidence type="ECO:0000313" key="2">
    <source>
        <dbReference type="EnsemblMetazoa" id="tetur02g14420.1"/>
    </source>
</evidence>
<organism evidence="2 3">
    <name type="scientific">Tetranychus urticae</name>
    <name type="common">Two-spotted spider mite</name>
    <dbReference type="NCBI Taxonomy" id="32264"/>
    <lineage>
        <taxon>Eukaryota</taxon>
        <taxon>Metazoa</taxon>
        <taxon>Ecdysozoa</taxon>
        <taxon>Arthropoda</taxon>
        <taxon>Chelicerata</taxon>
        <taxon>Arachnida</taxon>
        <taxon>Acari</taxon>
        <taxon>Acariformes</taxon>
        <taxon>Trombidiformes</taxon>
        <taxon>Prostigmata</taxon>
        <taxon>Eleutherengona</taxon>
        <taxon>Raphignathae</taxon>
        <taxon>Tetranychoidea</taxon>
        <taxon>Tetranychidae</taxon>
        <taxon>Tetranychus</taxon>
    </lineage>
</organism>